<gene>
    <name evidence="1" type="ORF">SCARR_03690</name>
</gene>
<sequence>MDSKLEKQFRERYARPCKDDPRRGFLLIATGFNPWKFVATQQALKGLPYLLYRFCWATPSGV</sequence>
<organism evidence="1 2">
    <name type="scientific">Pontiella sulfatireligans</name>
    <dbReference type="NCBI Taxonomy" id="2750658"/>
    <lineage>
        <taxon>Bacteria</taxon>
        <taxon>Pseudomonadati</taxon>
        <taxon>Kiritimatiellota</taxon>
        <taxon>Kiritimatiellia</taxon>
        <taxon>Kiritimatiellales</taxon>
        <taxon>Pontiellaceae</taxon>
        <taxon>Pontiella</taxon>
    </lineage>
</organism>
<reference evidence="1 2" key="1">
    <citation type="submission" date="2019-04" db="EMBL/GenBank/DDBJ databases">
        <authorList>
            <person name="Van Vliet M D."/>
        </authorList>
    </citation>
    <scope>NUCLEOTIDE SEQUENCE [LARGE SCALE GENOMIC DNA]</scope>
    <source>
        <strain evidence="1 2">F21</strain>
    </source>
</reference>
<dbReference type="EMBL" id="CAAHFH010000002">
    <property type="protein sequence ID" value="VGO21616.1"/>
    <property type="molecule type" value="Genomic_DNA"/>
</dbReference>
<protein>
    <submittedName>
        <fullName evidence="1">Uncharacterized protein</fullName>
    </submittedName>
</protein>
<evidence type="ECO:0000313" key="1">
    <source>
        <dbReference type="EMBL" id="VGO21616.1"/>
    </source>
</evidence>
<proteinExistence type="predicted"/>
<dbReference type="Proteomes" id="UP000346198">
    <property type="component" value="Unassembled WGS sequence"/>
</dbReference>
<accession>A0A6C2URQ7</accession>
<evidence type="ECO:0000313" key="2">
    <source>
        <dbReference type="Proteomes" id="UP000346198"/>
    </source>
</evidence>
<dbReference type="AlphaFoldDB" id="A0A6C2URQ7"/>
<name>A0A6C2URQ7_9BACT</name>
<keyword evidence="2" id="KW-1185">Reference proteome</keyword>